<name>A0AAD8IVI0_9APIA</name>
<comment type="caution">
    <text evidence="7">The sequence shown here is derived from an EMBL/GenBank/DDBJ whole genome shotgun (WGS) entry which is preliminary data.</text>
</comment>
<evidence type="ECO:0000313" key="8">
    <source>
        <dbReference type="Proteomes" id="UP001237642"/>
    </source>
</evidence>
<evidence type="ECO:0000256" key="3">
    <source>
        <dbReference type="ARBA" id="ARBA00022745"/>
    </source>
</evidence>
<dbReference type="SUPFAM" id="SSF116768">
    <property type="entry name" value="DNA-binding domain of EIN3-like"/>
    <property type="match status" value="1"/>
</dbReference>
<feature type="domain" description="Ethylene insensitive 3-like DNA-binding" evidence="6">
    <location>
        <begin position="43"/>
        <end position="232"/>
    </location>
</feature>
<dbReference type="Proteomes" id="UP001237642">
    <property type="component" value="Unassembled WGS sequence"/>
</dbReference>
<feature type="compositionally biased region" description="Acidic residues" evidence="5">
    <location>
        <begin position="18"/>
        <end position="30"/>
    </location>
</feature>
<dbReference type="GO" id="GO:0003700">
    <property type="term" value="F:DNA-binding transcription factor activity"/>
    <property type="evidence" value="ECO:0007669"/>
    <property type="project" value="InterPro"/>
</dbReference>
<feature type="region of interest" description="Disordered" evidence="5">
    <location>
        <begin position="157"/>
        <end position="176"/>
    </location>
</feature>
<reference evidence="7" key="1">
    <citation type="submission" date="2023-02" db="EMBL/GenBank/DDBJ databases">
        <title>Genome of toxic invasive species Heracleum sosnowskyi carries increased number of genes despite the absence of recent whole-genome duplications.</title>
        <authorList>
            <person name="Schelkunov M."/>
            <person name="Shtratnikova V."/>
            <person name="Makarenko M."/>
            <person name="Klepikova A."/>
            <person name="Omelchenko D."/>
            <person name="Novikova G."/>
            <person name="Obukhova E."/>
            <person name="Bogdanov V."/>
            <person name="Penin A."/>
            <person name="Logacheva M."/>
        </authorList>
    </citation>
    <scope>NUCLEOTIDE SEQUENCE</scope>
    <source>
        <strain evidence="7">Hsosn_3</strain>
        <tissue evidence="7">Leaf</tissue>
    </source>
</reference>
<feature type="region of interest" description="Disordered" evidence="5">
    <location>
        <begin position="1"/>
        <end position="30"/>
    </location>
</feature>
<feature type="compositionally biased region" description="Acidic residues" evidence="5">
    <location>
        <begin position="1"/>
        <end position="10"/>
    </location>
</feature>
<dbReference type="PANTHER" id="PTHR33305:SF29">
    <property type="entry name" value="ETHYLENE INSENSITIVE 3-LIKE 5 PROTEIN"/>
    <property type="match status" value="1"/>
</dbReference>
<dbReference type="FunFam" id="1.10.3180.10:FF:000001">
    <property type="entry name" value="Ethylene insensitive 3-like 1"/>
    <property type="match status" value="1"/>
</dbReference>
<sequence>MMVEILEENDVQSPTEVITEEEEEDEDEDISYNDLKDRMWKDRIMEVCKAQGFVYGIVTEKGKPITGSSDSLRHWWKEGVRFDLNAPAAIATFLPPIIKQAAEMDPTSAMYLLQDLQDSTLGSLISALMQHCIPPQRRFPLERGLAPPWWPTGNELWWGDQGSTSQEQGAPPYKKPRDLKKTWKVSVLAAIIKHMPLNLDRTRRLVKQSKCLQNKMTSKETASLSKVINQEEALVKLTQKSLNISNASATKGHVSSLDTPRYLHSNQKRKCKFGPESSAEKLYSCQNYECPQNELAIGFSDRNSRTDHESRCVHGLINDGPRTLEIFTSNTPTSVHPPIDSEVALHDGMEGNVVNDNEWMNMAMERDEENLDAQERQASSSSVEDYGHYWGENVFEQVHFEEIFGIHREQMDLNVTPPYEGVLNEHGTASIWDLGYESPEEH</sequence>
<comment type="similarity">
    <text evidence="2">Belongs to the EIN3 family.</text>
</comment>
<keyword evidence="8" id="KW-1185">Reference proteome</keyword>
<proteinExistence type="inferred from homology"/>
<keyword evidence="4" id="KW-0539">Nucleus</keyword>
<dbReference type="AlphaFoldDB" id="A0AAD8IVI0"/>
<gene>
    <name evidence="7" type="ORF">POM88_011014</name>
</gene>
<dbReference type="GO" id="GO:0003677">
    <property type="term" value="F:DNA binding"/>
    <property type="evidence" value="ECO:0007669"/>
    <property type="project" value="UniProtKB-KW"/>
</dbReference>
<accession>A0AAD8IVI0</accession>
<organism evidence="7 8">
    <name type="scientific">Heracleum sosnowskyi</name>
    <dbReference type="NCBI Taxonomy" id="360622"/>
    <lineage>
        <taxon>Eukaryota</taxon>
        <taxon>Viridiplantae</taxon>
        <taxon>Streptophyta</taxon>
        <taxon>Embryophyta</taxon>
        <taxon>Tracheophyta</taxon>
        <taxon>Spermatophyta</taxon>
        <taxon>Magnoliopsida</taxon>
        <taxon>eudicotyledons</taxon>
        <taxon>Gunneridae</taxon>
        <taxon>Pentapetalae</taxon>
        <taxon>asterids</taxon>
        <taxon>campanulids</taxon>
        <taxon>Apiales</taxon>
        <taxon>Apiaceae</taxon>
        <taxon>Apioideae</taxon>
        <taxon>apioid superclade</taxon>
        <taxon>Tordylieae</taxon>
        <taxon>Tordyliinae</taxon>
        <taxon>Heracleum</taxon>
    </lineage>
</organism>
<evidence type="ECO:0000256" key="4">
    <source>
        <dbReference type="ARBA" id="ARBA00023242"/>
    </source>
</evidence>
<dbReference type="InterPro" id="IPR023278">
    <property type="entry name" value="Ethylene_insens-like_DNA-bd"/>
</dbReference>
<comment type="subcellular location">
    <subcellularLocation>
        <location evidence="1">Nucleus</location>
    </subcellularLocation>
</comment>
<evidence type="ECO:0000256" key="5">
    <source>
        <dbReference type="SAM" id="MobiDB-lite"/>
    </source>
</evidence>
<evidence type="ECO:0000256" key="2">
    <source>
        <dbReference type="ARBA" id="ARBA00009416"/>
    </source>
</evidence>
<dbReference type="Pfam" id="PF04873">
    <property type="entry name" value="EIN3_DNA-bd"/>
    <property type="match status" value="1"/>
</dbReference>
<protein>
    <submittedName>
        <fullName evidence="7">Ethylene insensitive 3-like protein, DNA-binding domain containing protein</fullName>
    </submittedName>
</protein>
<dbReference type="GO" id="GO:0009873">
    <property type="term" value="P:ethylene-activated signaling pathway"/>
    <property type="evidence" value="ECO:0007669"/>
    <property type="project" value="UniProtKB-KW"/>
</dbReference>
<dbReference type="PANTHER" id="PTHR33305">
    <property type="entry name" value="ETHYLENE INSENSITIVE 3-LIKE 2 PROTEIN"/>
    <property type="match status" value="1"/>
</dbReference>
<reference evidence="7" key="2">
    <citation type="submission" date="2023-05" db="EMBL/GenBank/DDBJ databases">
        <authorList>
            <person name="Schelkunov M.I."/>
        </authorList>
    </citation>
    <scope>NUCLEOTIDE SEQUENCE</scope>
    <source>
        <strain evidence="7">Hsosn_3</strain>
        <tissue evidence="7">Leaf</tissue>
    </source>
</reference>
<dbReference type="GO" id="GO:0005634">
    <property type="term" value="C:nucleus"/>
    <property type="evidence" value="ECO:0007669"/>
    <property type="project" value="UniProtKB-SubCell"/>
</dbReference>
<dbReference type="Gene3D" id="1.10.3180.10">
    <property type="entry name" value="DNA-binding domain of EIN3-like"/>
    <property type="match status" value="1"/>
</dbReference>
<keyword evidence="3" id="KW-0936">Ethylene signaling pathway</keyword>
<dbReference type="EMBL" id="JAUIZM010000003">
    <property type="protein sequence ID" value="KAK1391958.1"/>
    <property type="molecule type" value="Genomic_DNA"/>
</dbReference>
<evidence type="ECO:0000259" key="6">
    <source>
        <dbReference type="Pfam" id="PF04873"/>
    </source>
</evidence>
<keyword evidence="7" id="KW-0238">DNA-binding</keyword>
<dbReference type="InterPro" id="IPR006957">
    <property type="entry name" value="EIN3"/>
</dbReference>
<evidence type="ECO:0000256" key="1">
    <source>
        <dbReference type="ARBA" id="ARBA00004123"/>
    </source>
</evidence>
<evidence type="ECO:0000313" key="7">
    <source>
        <dbReference type="EMBL" id="KAK1391958.1"/>
    </source>
</evidence>
<dbReference type="InterPro" id="IPR047091">
    <property type="entry name" value="EIN3-like_DNA-bd"/>
</dbReference>